<evidence type="ECO:0000313" key="3">
    <source>
        <dbReference type="Proteomes" id="UP001143543"/>
    </source>
</evidence>
<name>A0ABQ5MJZ5_9FLAO</name>
<dbReference type="Proteomes" id="UP001143543">
    <property type="component" value="Unassembled WGS sequence"/>
</dbReference>
<keyword evidence="1" id="KW-1133">Transmembrane helix</keyword>
<sequence>MKEKKKKYLVLSIVLDIIGLLSFAFPLFGEFSDILWAPISGYIMTRMYKGFSGKVASIISVIEEGLPGLDFIPTFTLMWVYTYIIKSDEDKHTGRMIPIRVRS</sequence>
<feature type="transmembrane region" description="Helical" evidence="1">
    <location>
        <begin position="7"/>
        <end position="28"/>
    </location>
</feature>
<reference evidence="2" key="1">
    <citation type="submission" date="2022-07" db="EMBL/GenBank/DDBJ databases">
        <title>Taxonomy of Novel Oxalotrophic and Methylotrophic Bacteria.</title>
        <authorList>
            <person name="Sahin N."/>
            <person name="Tani A."/>
        </authorList>
    </citation>
    <scope>NUCLEOTIDE SEQUENCE</scope>
    <source>
        <strain evidence="2">Y10</strain>
    </source>
</reference>
<accession>A0ABQ5MJZ5</accession>
<gene>
    <name evidence="2" type="ORF">Y10_20770</name>
</gene>
<keyword evidence="1" id="KW-0812">Transmembrane</keyword>
<proteinExistence type="predicted"/>
<evidence type="ECO:0000256" key="1">
    <source>
        <dbReference type="SAM" id="Phobius"/>
    </source>
</evidence>
<evidence type="ECO:0000313" key="2">
    <source>
        <dbReference type="EMBL" id="GLB49709.1"/>
    </source>
</evidence>
<dbReference type="RefSeq" id="WP_281765335.1">
    <property type="nucleotide sequence ID" value="NZ_BRVO01000002.1"/>
</dbReference>
<keyword evidence="1" id="KW-0472">Membrane</keyword>
<dbReference type="EMBL" id="BRVO01000002">
    <property type="protein sequence ID" value="GLB49709.1"/>
    <property type="molecule type" value="Genomic_DNA"/>
</dbReference>
<keyword evidence="3" id="KW-1185">Reference proteome</keyword>
<organism evidence="2 3">
    <name type="scientific">Neptunitalea lumnitzerae</name>
    <dbReference type="NCBI Taxonomy" id="2965509"/>
    <lineage>
        <taxon>Bacteria</taxon>
        <taxon>Pseudomonadati</taxon>
        <taxon>Bacteroidota</taxon>
        <taxon>Flavobacteriia</taxon>
        <taxon>Flavobacteriales</taxon>
        <taxon>Flavobacteriaceae</taxon>
        <taxon>Neptunitalea</taxon>
    </lineage>
</organism>
<protein>
    <submittedName>
        <fullName evidence="2">Uncharacterized protein</fullName>
    </submittedName>
</protein>
<comment type="caution">
    <text evidence="2">The sequence shown here is derived from an EMBL/GenBank/DDBJ whole genome shotgun (WGS) entry which is preliminary data.</text>
</comment>